<dbReference type="Gene3D" id="3.40.390.10">
    <property type="entry name" value="Collagenase (Catalytic Domain)"/>
    <property type="match status" value="1"/>
</dbReference>
<dbReference type="EMBL" id="BLIV01000003">
    <property type="protein sequence ID" value="GFE50413.1"/>
    <property type="molecule type" value="Genomic_DNA"/>
</dbReference>
<comment type="subcellular location">
    <subcellularLocation>
        <location evidence="2">Secreted</location>
    </subcellularLocation>
</comment>
<dbReference type="Pfam" id="PF08548">
    <property type="entry name" value="Peptidase_M10_C"/>
    <property type="match status" value="1"/>
</dbReference>
<organism evidence="7 8">
    <name type="scientific">Roseobacter cerasinus</name>
    <dbReference type="NCBI Taxonomy" id="2602289"/>
    <lineage>
        <taxon>Bacteria</taxon>
        <taxon>Pseudomonadati</taxon>
        <taxon>Pseudomonadota</taxon>
        <taxon>Alphaproteobacteria</taxon>
        <taxon>Rhodobacterales</taxon>
        <taxon>Roseobacteraceae</taxon>
        <taxon>Roseobacter</taxon>
    </lineage>
</organism>
<dbReference type="Gene3D" id="2.150.10.10">
    <property type="entry name" value="Serralysin-like metalloprotease, C-terminal"/>
    <property type="match status" value="1"/>
</dbReference>
<comment type="caution">
    <text evidence="7">The sequence shown here is derived from an EMBL/GenBank/DDBJ whole genome shotgun (WGS) entry which is preliminary data.</text>
</comment>
<sequence>MSNIDPSQSSQNPETNQDDLSLHLSTCTCAACMADDRFQDDVERSGNPTSGGGTAAAATGKTLREMADFLEMGYWGNEVGLRHNVGTTGLDPNNGVLHYNVSGFGPLTYGGGSDANGVSSARAALIRDAFDVYEAVLGIQFVETTSTNDSVVDFFFSDNQSGAFAGSTRYGDGTIYYSYINIAASWSGSSSTYDDYTLQTIFHEIGHALGLGHQGPYNGSASYANDAIFALDSWQASMMSYFSQTENSAISASYEFLQTPMAVDWLALDSIYGQQGYGISNAFVGDTVYGFNTNIAASESRIWNEFSAYAGRTASTIVDGGGIDTLDFSGYSANQKIDLTVQTADQTSQNTSNVGGRTGNLTLAIGTVIENAIGGSGNDYFIGNEADNVFRGGAGNDRFIGQLGDDTFHGNAGLDTVIYNLVFGAYSFSVLSDVIQVIGEGIDLVYDTIETFQFSDITYSFTDIFALVGNAVPTARDDSATVEEGATITLSVLDNDTDPDGDPLTITEVNGQAIGVNETVDLASGASVTLRDDGTLSYAQNGVFDTLNTGESGGDSFEYAVSDGKGGAATATVVMTVEGAGDDSPSAAIGQSGTVTVAQSGSDQWHRVVFDTTISDAVVVMGPISWNGLQAATTRVRNVTDEGFEFQIDEWNYLDGAHTTETIGWLAMSEGSHTLSNGQTIVAGTQIVGTEFSSVSFGEVLGDAVVLAEVSTANGKDAVMTRLNDVTASGFEVQLQEEEALGAHTDETVSWIALETGVGDGLDVFRTADQLDHEVDSFQFNTSFAKAPVILGDLQSKDGRDPATLRLSQVDRSGVSLFVEEETSADSEVIHTEETAGYVALVEGLIFEDSFLF</sequence>
<evidence type="ECO:0000313" key="7">
    <source>
        <dbReference type="EMBL" id="GFE50413.1"/>
    </source>
</evidence>
<dbReference type="InterPro" id="IPR001343">
    <property type="entry name" value="Hemolysn_Ca-bd"/>
</dbReference>
<dbReference type="CDD" id="cd04277">
    <property type="entry name" value="ZnMc_serralysin_like"/>
    <property type="match status" value="1"/>
</dbReference>
<comment type="similarity">
    <text evidence="3">Belongs to the peptidase M10B family.</text>
</comment>
<dbReference type="InterPro" id="IPR024653">
    <property type="entry name" value="Peptidase_M10/M27/M57"/>
</dbReference>
<name>A0A640VQ94_9RHOB</name>
<keyword evidence="4" id="KW-0964">Secreted</keyword>
<dbReference type="AlphaFoldDB" id="A0A640VQ94"/>
<accession>A0A640VQ94</accession>
<dbReference type="GO" id="GO:0006508">
    <property type="term" value="P:proteolysis"/>
    <property type="evidence" value="ECO:0007669"/>
    <property type="project" value="InterPro"/>
</dbReference>
<dbReference type="InterPro" id="IPR011049">
    <property type="entry name" value="Serralysin-like_metalloprot_C"/>
</dbReference>
<evidence type="ECO:0000259" key="6">
    <source>
        <dbReference type="SMART" id="SM00235"/>
    </source>
</evidence>
<evidence type="ECO:0000313" key="8">
    <source>
        <dbReference type="Proteomes" id="UP000436522"/>
    </source>
</evidence>
<keyword evidence="8" id="KW-1185">Reference proteome</keyword>
<evidence type="ECO:0000256" key="3">
    <source>
        <dbReference type="ARBA" id="ARBA00009490"/>
    </source>
</evidence>
<dbReference type="Proteomes" id="UP000436522">
    <property type="component" value="Unassembled WGS sequence"/>
</dbReference>
<dbReference type="GO" id="GO:0008237">
    <property type="term" value="F:metallopeptidase activity"/>
    <property type="evidence" value="ECO:0007669"/>
    <property type="project" value="InterPro"/>
</dbReference>
<dbReference type="GO" id="GO:0008270">
    <property type="term" value="F:zinc ion binding"/>
    <property type="evidence" value="ECO:0007669"/>
    <property type="project" value="InterPro"/>
</dbReference>
<dbReference type="InterPro" id="IPR034033">
    <property type="entry name" value="Serralysin-like"/>
</dbReference>
<dbReference type="Pfam" id="PF00353">
    <property type="entry name" value="HemolysinCabind"/>
    <property type="match status" value="1"/>
</dbReference>
<keyword evidence="5" id="KW-0677">Repeat</keyword>
<dbReference type="PRINTS" id="PR00313">
    <property type="entry name" value="CABNDNGRPT"/>
</dbReference>
<evidence type="ECO:0000256" key="4">
    <source>
        <dbReference type="ARBA" id="ARBA00022525"/>
    </source>
</evidence>
<feature type="domain" description="Peptidase metallopeptidase" evidence="6">
    <location>
        <begin position="87"/>
        <end position="244"/>
    </location>
</feature>
<evidence type="ECO:0000256" key="2">
    <source>
        <dbReference type="ARBA" id="ARBA00004613"/>
    </source>
</evidence>
<dbReference type="InterPro" id="IPR013858">
    <property type="entry name" value="Peptidase_M10B_C"/>
</dbReference>
<dbReference type="InterPro" id="IPR006026">
    <property type="entry name" value="Peptidase_Metallo"/>
</dbReference>
<protein>
    <recommendedName>
        <fullName evidence="6">Peptidase metallopeptidase domain-containing protein</fullName>
    </recommendedName>
</protein>
<dbReference type="SUPFAM" id="SSF51120">
    <property type="entry name" value="beta-Roll"/>
    <property type="match status" value="1"/>
</dbReference>
<dbReference type="Pfam" id="PF12388">
    <property type="entry name" value="Peptidase_M57"/>
    <property type="match status" value="1"/>
</dbReference>
<reference evidence="7 8" key="1">
    <citation type="submission" date="2019-12" db="EMBL/GenBank/DDBJ databases">
        <title>Roseobacter cerasinus sp. nov., isolated from seawater around aquaculture.</title>
        <authorList>
            <person name="Muramatsu S."/>
            <person name="Takabe Y."/>
            <person name="Mori K."/>
            <person name="Takaichi S."/>
            <person name="Hanada S."/>
        </authorList>
    </citation>
    <scope>NUCLEOTIDE SEQUENCE [LARGE SCALE GENOMIC DNA]</scope>
    <source>
        <strain evidence="7 8">AI77</strain>
    </source>
</reference>
<dbReference type="GO" id="GO:0005509">
    <property type="term" value="F:calcium ion binding"/>
    <property type="evidence" value="ECO:0007669"/>
    <property type="project" value="InterPro"/>
</dbReference>
<comment type="cofactor">
    <cofactor evidence="1">
        <name>Ca(2+)</name>
        <dbReference type="ChEBI" id="CHEBI:29108"/>
    </cofactor>
</comment>
<gene>
    <name evidence="7" type="ORF">So717_21660</name>
</gene>
<evidence type="ECO:0000256" key="5">
    <source>
        <dbReference type="ARBA" id="ARBA00022737"/>
    </source>
</evidence>
<dbReference type="GO" id="GO:0005615">
    <property type="term" value="C:extracellular space"/>
    <property type="evidence" value="ECO:0007669"/>
    <property type="project" value="InterPro"/>
</dbReference>
<evidence type="ECO:0000256" key="1">
    <source>
        <dbReference type="ARBA" id="ARBA00001913"/>
    </source>
</evidence>
<dbReference type="InterPro" id="IPR024079">
    <property type="entry name" value="MetalloPept_cat_dom_sf"/>
</dbReference>
<dbReference type="SUPFAM" id="SSF55486">
    <property type="entry name" value="Metalloproteases ('zincins'), catalytic domain"/>
    <property type="match status" value="1"/>
</dbReference>
<dbReference type="SMART" id="SM00235">
    <property type="entry name" value="ZnMc"/>
    <property type="match status" value="1"/>
</dbReference>
<proteinExistence type="inferred from homology"/>